<feature type="transmembrane region" description="Helical" evidence="2">
    <location>
        <begin position="215"/>
        <end position="233"/>
    </location>
</feature>
<dbReference type="Gene3D" id="1.20.144.10">
    <property type="entry name" value="Phosphatidic acid phosphatase type 2/haloperoxidase"/>
    <property type="match status" value="1"/>
</dbReference>
<dbReference type="GO" id="GO:0006487">
    <property type="term" value="P:protein N-linked glycosylation"/>
    <property type="evidence" value="ECO:0007669"/>
    <property type="project" value="TreeGrafter"/>
</dbReference>
<dbReference type="OrthoDB" id="302705at2759"/>
<sequence>MSAISIRPVTAATSGVPQSRKLQRPSNIFAKRLDFCGDLDCRKSFTWISRRRNQNTVMGSNGVRANRNDDGGVRAFEQEALVEGSLTFADGGLEAILNSLSKWFVAVLFSALILLRHDAEALWAAMGAVLNAILSIALKKVLNQERPTSTLRSDPGMPSSHAQSIFYTIAFLNLSIVEWYAMNILTTTLSGFFFILGSYFSWLRVSQKLHTLGQVIVGAVIGTLFSIFWFWSWNSFVLNLFMSYLWVRIAVILGAVGFCVGFLRHVYQTWIVDER</sequence>
<evidence type="ECO:0000256" key="2">
    <source>
        <dbReference type="SAM" id="Phobius"/>
    </source>
</evidence>
<feature type="transmembrane region" description="Helical" evidence="2">
    <location>
        <begin position="183"/>
        <end position="203"/>
    </location>
</feature>
<dbReference type="GO" id="GO:0008195">
    <property type="term" value="F:phosphatidate phosphatase activity"/>
    <property type="evidence" value="ECO:0007669"/>
    <property type="project" value="UniProtKB-EC"/>
</dbReference>
<protein>
    <submittedName>
        <fullName evidence="4">Dolichyl pyrophosphate phosphatase</fullName>
        <ecNumber evidence="4">3.1.3.4</ecNumber>
    </submittedName>
</protein>
<dbReference type="PANTHER" id="PTHR11247">
    <property type="entry name" value="PALMITOYL-PROTEIN THIOESTERASE/DOLICHYLDIPHOSPHATASE 1"/>
    <property type="match status" value="1"/>
</dbReference>
<dbReference type="AlphaFoldDB" id="A0A2G9HER6"/>
<keyword evidence="2" id="KW-0812">Transmembrane</keyword>
<evidence type="ECO:0000313" key="4">
    <source>
        <dbReference type="EMBL" id="PIN15770.1"/>
    </source>
</evidence>
<organism evidence="4 5">
    <name type="scientific">Handroanthus impetiginosus</name>
    <dbReference type="NCBI Taxonomy" id="429701"/>
    <lineage>
        <taxon>Eukaryota</taxon>
        <taxon>Viridiplantae</taxon>
        <taxon>Streptophyta</taxon>
        <taxon>Embryophyta</taxon>
        <taxon>Tracheophyta</taxon>
        <taxon>Spermatophyta</taxon>
        <taxon>Magnoliopsida</taxon>
        <taxon>eudicotyledons</taxon>
        <taxon>Gunneridae</taxon>
        <taxon>Pentapetalae</taxon>
        <taxon>asterids</taxon>
        <taxon>lamiids</taxon>
        <taxon>Lamiales</taxon>
        <taxon>Bignoniaceae</taxon>
        <taxon>Crescentiina</taxon>
        <taxon>Tabebuia alliance</taxon>
        <taxon>Handroanthus</taxon>
    </lineage>
</organism>
<evidence type="ECO:0000256" key="1">
    <source>
        <dbReference type="ARBA" id="ARBA00022801"/>
    </source>
</evidence>
<evidence type="ECO:0000259" key="3">
    <source>
        <dbReference type="SMART" id="SM00014"/>
    </source>
</evidence>
<dbReference type="PANTHER" id="PTHR11247:SF40">
    <property type="entry name" value="LIPID PHOSPHATE PHOSPHATASE EPSILON 1, CHLOROPLASTIC"/>
    <property type="match status" value="1"/>
</dbReference>
<dbReference type="SMART" id="SM00014">
    <property type="entry name" value="acidPPc"/>
    <property type="match status" value="1"/>
</dbReference>
<keyword evidence="1 4" id="KW-0378">Hydrolase</keyword>
<dbReference type="GO" id="GO:0047874">
    <property type="term" value="F:dolichyldiphosphatase activity"/>
    <property type="evidence" value="ECO:0007669"/>
    <property type="project" value="TreeGrafter"/>
</dbReference>
<proteinExistence type="predicted"/>
<dbReference type="Proteomes" id="UP000231279">
    <property type="component" value="Unassembled WGS sequence"/>
</dbReference>
<dbReference type="InterPro" id="IPR036938">
    <property type="entry name" value="PAP2/HPO_sf"/>
</dbReference>
<evidence type="ECO:0000313" key="5">
    <source>
        <dbReference type="Proteomes" id="UP000231279"/>
    </source>
</evidence>
<reference evidence="5" key="1">
    <citation type="journal article" date="2018" name="Gigascience">
        <title>Genome assembly of the Pink Ipe (Handroanthus impetiginosus, Bignoniaceae), a highly valued, ecologically keystone Neotropical timber forest tree.</title>
        <authorList>
            <person name="Silva-Junior O.B."/>
            <person name="Grattapaglia D."/>
            <person name="Novaes E."/>
            <person name="Collevatti R.G."/>
        </authorList>
    </citation>
    <scope>NUCLEOTIDE SEQUENCE [LARGE SCALE GENOMIC DNA]</scope>
    <source>
        <strain evidence="5">cv. UFG-1</strain>
    </source>
</reference>
<keyword evidence="2" id="KW-0472">Membrane</keyword>
<gene>
    <name evidence="4" type="ORF">CDL12_11579</name>
</gene>
<dbReference type="SUPFAM" id="SSF48317">
    <property type="entry name" value="Acid phosphatase/Vanadium-dependent haloperoxidase"/>
    <property type="match status" value="1"/>
</dbReference>
<keyword evidence="2" id="KW-1133">Transmembrane helix</keyword>
<dbReference type="Pfam" id="PF01569">
    <property type="entry name" value="PAP2"/>
    <property type="match status" value="1"/>
</dbReference>
<dbReference type="EMBL" id="NKXS01002016">
    <property type="protein sequence ID" value="PIN15770.1"/>
    <property type="molecule type" value="Genomic_DNA"/>
</dbReference>
<dbReference type="GO" id="GO:0008610">
    <property type="term" value="P:lipid biosynthetic process"/>
    <property type="evidence" value="ECO:0007669"/>
    <property type="project" value="TreeGrafter"/>
</dbReference>
<dbReference type="GO" id="GO:0005789">
    <property type="term" value="C:endoplasmic reticulum membrane"/>
    <property type="evidence" value="ECO:0007669"/>
    <property type="project" value="TreeGrafter"/>
</dbReference>
<keyword evidence="5" id="KW-1185">Reference proteome</keyword>
<dbReference type="InterPro" id="IPR000326">
    <property type="entry name" value="PAP2/HPO"/>
</dbReference>
<feature type="transmembrane region" description="Helical" evidence="2">
    <location>
        <begin position="245"/>
        <end position="267"/>
    </location>
</feature>
<feature type="domain" description="Phosphatidic acid phosphatase type 2/haloperoxidase" evidence="3">
    <location>
        <begin position="121"/>
        <end position="230"/>
    </location>
</feature>
<comment type="caution">
    <text evidence="4">The sequence shown here is derived from an EMBL/GenBank/DDBJ whole genome shotgun (WGS) entry which is preliminary data.</text>
</comment>
<name>A0A2G9HER6_9LAMI</name>
<dbReference type="STRING" id="429701.A0A2G9HER6"/>
<accession>A0A2G9HER6</accession>
<dbReference type="EC" id="3.1.3.4" evidence="4"/>